<feature type="domain" description="Reverse transcriptase zinc-binding" evidence="1">
    <location>
        <begin position="1"/>
        <end position="56"/>
    </location>
</feature>
<gene>
    <name evidence="2" type="ORF">glysoja_036612</name>
</gene>
<sequence length="148" mass="17942">KAVVFAWRLLKDRLPTRDNLRKKQIDLQDYTCPFCRGVEVSAAHLFFHCRKIIPVWWESLSWVNLVNVFPFHPRQHFIQHVSYIMEGMAASRWKGWWIALTWTIWKHINDIVFSNSSFNANRLMEDALFLVWTWMKHLEKDFTTQYNQ</sequence>
<name>A0A0B2SSJ1_GLYSO</name>
<dbReference type="Proteomes" id="UP000053555">
    <property type="component" value="Unassembled WGS sequence"/>
</dbReference>
<dbReference type="Pfam" id="PF13966">
    <property type="entry name" value="zf-RVT"/>
    <property type="match status" value="1"/>
</dbReference>
<evidence type="ECO:0000259" key="1">
    <source>
        <dbReference type="Pfam" id="PF13966"/>
    </source>
</evidence>
<dbReference type="AlphaFoldDB" id="A0A0B2SSJ1"/>
<dbReference type="InterPro" id="IPR026960">
    <property type="entry name" value="RVT-Znf"/>
</dbReference>
<protein>
    <recommendedName>
        <fullName evidence="1">Reverse transcriptase zinc-binding domain-containing protein</fullName>
    </recommendedName>
</protein>
<reference evidence="2" key="1">
    <citation type="submission" date="2014-07" db="EMBL/GenBank/DDBJ databases">
        <title>Identification of a novel salt tolerance gene in wild soybean by whole-genome sequencing.</title>
        <authorList>
            <person name="Lam H.-M."/>
            <person name="Qi X."/>
            <person name="Li M.-W."/>
            <person name="Liu X."/>
            <person name="Xie M."/>
            <person name="Ni M."/>
            <person name="Xu X."/>
        </authorList>
    </citation>
    <scope>NUCLEOTIDE SEQUENCE [LARGE SCALE GENOMIC DNA]</scope>
    <source>
        <tissue evidence="2">Root</tissue>
    </source>
</reference>
<evidence type="ECO:0000313" key="2">
    <source>
        <dbReference type="EMBL" id="KHN47868.1"/>
    </source>
</evidence>
<organism evidence="2">
    <name type="scientific">Glycine soja</name>
    <name type="common">Wild soybean</name>
    <dbReference type="NCBI Taxonomy" id="3848"/>
    <lineage>
        <taxon>Eukaryota</taxon>
        <taxon>Viridiplantae</taxon>
        <taxon>Streptophyta</taxon>
        <taxon>Embryophyta</taxon>
        <taxon>Tracheophyta</taxon>
        <taxon>Spermatophyta</taxon>
        <taxon>Magnoliopsida</taxon>
        <taxon>eudicotyledons</taxon>
        <taxon>Gunneridae</taxon>
        <taxon>Pentapetalae</taxon>
        <taxon>rosids</taxon>
        <taxon>fabids</taxon>
        <taxon>Fabales</taxon>
        <taxon>Fabaceae</taxon>
        <taxon>Papilionoideae</taxon>
        <taxon>50 kb inversion clade</taxon>
        <taxon>NPAAA clade</taxon>
        <taxon>indigoferoid/millettioid clade</taxon>
        <taxon>Phaseoleae</taxon>
        <taxon>Glycine</taxon>
        <taxon>Glycine subgen. Soja</taxon>
    </lineage>
</organism>
<feature type="non-terminal residue" evidence="2">
    <location>
        <position position="148"/>
    </location>
</feature>
<accession>A0A0B2SSJ1</accession>
<feature type="non-terminal residue" evidence="2">
    <location>
        <position position="1"/>
    </location>
</feature>
<proteinExistence type="predicted"/>
<dbReference type="EMBL" id="KN640238">
    <property type="protein sequence ID" value="KHN47868.1"/>
    <property type="molecule type" value="Genomic_DNA"/>
</dbReference>